<protein>
    <recommendedName>
        <fullName evidence="3">Cyclic-AMP phosphodiesterase</fullName>
    </recommendedName>
</protein>
<dbReference type="STRING" id="745531.A0A0C3S3Y4"/>
<dbReference type="AlphaFoldDB" id="A0A0C3S3Y4"/>
<accession>A0A0C3S3Y4</accession>
<dbReference type="GO" id="GO:0006198">
    <property type="term" value="P:cAMP catabolic process"/>
    <property type="evidence" value="ECO:0007669"/>
    <property type="project" value="InterPro"/>
</dbReference>
<keyword evidence="2" id="KW-1185">Reference proteome</keyword>
<dbReference type="InterPro" id="IPR036866">
    <property type="entry name" value="RibonucZ/Hydroxyglut_hydro"/>
</dbReference>
<dbReference type="Gene3D" id="3.60.15.10">
    <property type="entry name" value="Ribonuclease Z/Hydroxyacylglutathione hydrolase-like"/>
    <property type="match status" value="1"/>
</dbReference>
<dbReference type="GO" id="GO:0047555">
    <property type="term" value="F:3',5'-cyclic-GMP phosphodiesterase activity"/>
    <property type="evidence" value="ECO:0007669"/>
    <property type="project" value="TreeGrafter"/>
</dbReference>
<sequence>MPVFDLVVVGCGGGPNESNLSSYLLKAHNALWSDGALALEAGSGYGAISRILADSPTLFAPCDPRSPAEVLSWVRSFVITHGHLDHINGLVLSAGSLRGPPRQVFAAQQTLKDIETVFSDRLWPNLGTWDKEDKTAALLYSPLQLDSTYRPVAAHVSVRALPLNHGHMRCTNAPYDSTAFFVRHDPSAREFLFFGDVQPDRLSREPRTCAVWAAAAPKLPHTLDTIFIECSYPLGRPDAHLYGHLSPTHLAQELAALAREVVAVRRSPAGSPAKKPRLHSTASVPALNGELRDALTGVRVFIIHCKEDLTGEFERPMHTVIAGQVQKLVDDLRLGATIVAAEQGMHISKCQ</sequence>
<dbReference type="GO" id="GO:0004115">
    <property type="term" value="F:3',5'-cyclic-AMP phosphodiesterase activity"/>
    <property type="evidence" value="ECO:0007669"/>
    <property type="project" value="InterPro"/>
</dbReference>
<dbReference type="InterPro" id="IPR000396">
    <property type="entry name" value="Pdiesterase2"/>
</dbReference>
<dbReference type="EMBL" id="KN840456">
    <property type="protein sequence ID" value="KIP10331.1"/>
    <property type="molecule type" value="Genomic_DNA"/>
</dbReference>
<dbReference type="CDD" id="cd07735">
    <property type="entry name" value="class_II_PDE_MBL-fold"/>
    <property type="match status" value="1"/>
</dbReference>
<gene>
    <name evidence="1" type="ORF">PHLGIDRAFT_22384</name>
</gene>
<dbReference type="SUPFAM" id="SSF56281">
    <property type="entry name" value="Metallo-hydrolase/oxidoreductase"/>
    <property type="match status" value="1"/>
</dbReference>
<evidence type="ECO:0008006" key="3">
    <source>
        <dbReference type="Google" id="ProtNLM"/>
    </source>
</evidence>
<dbReference type="GO" id="GO:1902660">
    <property type="term" value="P:negative regulation of glucose mediated signaling pathway"/>
    <property type="evidence" value="ECO:0007669"/>
    <property type="project" value="TreeGrafter"/>
</dbReference>
<proteinExistence type="predicted"/>
<dbReference type="OrthoDB" id="258495at2759"/>
<dbReference type="HOGENOM" id="CLU_016658_0_0_1"/>
<dbReference type="Pfam" id="PF02112">
    <property type="entry name" value="PDEase_II"/>
    <property type="match status" value="1"/>
</dbReference>
<evidence type="ECO:0000313" key="2">
    <source>
        <dbReference type="Proteomes" id="UP000053257"/>
    </source>
</evidence>
<organism evidence="1 2">
    <name type="scientific">Phlebiopsis gigantea (strain 11061_1 CR5-6)</name>
    <name type="common">White-rot fungus</name>
    <name type="synonym">Peniophora gigantea</name>
    <dbReference type="NCBI Taxonomy" id="745531"/>
    <lineage>
        <taxon>Eukaryota</taxon>
        <taxon>Fungi</taxon>
        <taxon>Dikarya</taxon>
        <taxon>Basidiomycota</taxon>
        <taxon>Agaricomycotina</taxon>
        <taxon>Agaricomycetes</taxon>
        <taxon>Polyporales</taxon>
        <taxon>Phanerochaetaceae</taxon>
        <taxon>Phlebiopsis</taxon>
    </lineage>
</organism>
<dbReference type="PANTHER" id="PTHR28283">
    <property type="entry name" value="3',5'-CYCLIC-NUCLEOTIDE PHOSPHODIESTERASE 1"/>
    <property type="match status" value="1"/>
</dbReference>
<evidence type="ECO:0000313" key="1">
    <source>
        <dbReference type="EMBL" id="KIP10331.1"/>
    </source>
</evidence>
<dbReference type="Proteomes" id="UP000053257">
    <property type="component" value="Unassembled WGS sequence"/>
</dbReference>
<dbReference type="PRINTS" id="PR00388">
    <property type="entry name" value="PDIESTERASE2"/>
</dbReference>
<name>A0A0C3S3Y4_PHLG1</name>
<reference evidence="1 2" key="1">
    <citation type="journal article" date="2014" name="PLoS Genet.">
        <title>Analysis of the Phlebiopsis gigantea genome, transcriptome and secretome provides insight into its pioneer colonization strategies of wood.</title>
        <authorList>
            <person name="Hori C."/>
            <person name="Ishida T."/>
            <person name="Igarashi K."/>
            <person name="Samejima M."/>
            <person name="Suzuki H."/>
            <person name="Master E."/>
            <person name="Ferreira P."/>
            <person name="Ruiz-Duenas F.J."/>
            <person name="Held B."/>
            <person name="Canessa P."/>
            <person name="Larrondo L.F."/>
            <person name="Schmoll M."/>
            <person name="Druzhinina I.S."/>
            <person name="Kubicek C.P."/>
            <person name="Gaskell J.A."/>
            <person name="Kersten P."/>
            <person name="St John F."/>
            <person name="Glasner J."/>
            <person name="Sabat G."/>
            <person name="Splinter BonDurant S."/>
            <person name="Syed K."/>
            <person name="Yadav J."/>
            <person name="Mgbeahuruike A.C."/>
            <person name="Kovalchuk A."/>
            <person name="Asiegbu F.O."/>
            <person name="Lackner G."/>
            <person name="Hoffmeister D."/>
            <person name="Rencoret J."/>
            <person name="Gutierrez A."/>
            <person name="Sun H."/>
            <person name="Lindquist E."/>
            <person name="Barry K."/>
            <person name="Riley R."/>
            <person name="Grigoriev I.V."/>
            <person name="Henrissat B."/>
            <person name="Kues U."/>
            <person name="Berka R.M."/>
            <person name="Martinez A.T."/>
            <person name="Covert S.F."/>
            <person name="Blanchette R.A."/>
            <person name="Cullen D."/>
        </authorList>
    </citation>
    <scope>NUCLEOTIDE SEQUENCE [LARGE SCALE GENOMIC DNA]</scope>
    <source>
        <strain evidence="1 2">11061_1 CR5-6</strain>
    </source>
</reference>
<dbReference type="PANTHER" id="PTHR28283:SF1">
    <property type="entry name" value="3',5'-CYCLIC-NUCLEOTIDE PHOSPHODIESTERASE 1"/>
    <property type="match status" value="1"/>
</dbReference>